<evidence type="ECO:0000256" key="8">
    <source>
        <dbReference type="ARBA" id="ARBA00022975"/>
    </source>
</evidence>
<dbReference type="SUPFAM" id="SSF52317">
    <property type="entry name" value="Class I glutamine amidotransferase-like"/>
    <property type="match status" value="1"/>
</dbReference>
<dbReference type="PANTHER" id="PTHR11550">
    <property type="entry name" value="CTP SYNTHASE"/>
    <property type="match status" value="1"/>
</dbReference>
<evidence type="ECO:0000256" key="6">
    <source>
        <dbReference type="ARBA" id="ARBA00022840"/>
    </source>
</evidence>
<dbReference type="GO" id="GO:0044210">
    <property type="term" value="P:'de novo' CTP biosynthetic process"/>
    <property type="evidence" value="ECO:0007669"/>
    <property type="project" value="UniProtKB-UniPathway"/>
</dbReference>
<reference evidence="11 12" key="1">
    <citation type="submission" date="2017-01" db="EMBL/GenBank/DDBJ databases">
        <title>Draft sequence of Acidihalobacter ferrooxidans strain DSM 14175 (strain V8).</title>
        <authorList>
            <person name="Khaleque H.N."/>
            <person name="Ramsay J.P."/>
            <person name="Murphy R.J.T."/>
            <person name="Kaksonen A.H."/>
            <person name="Boxall N.J."/>
            <person name="Watkin E.L.J."/>
        </authorList>
    </citation>
    <scope>NUCLEOTIDE SEQUENCE [LARGE SCALE GENOMIC DNA]</scope>
    <source>
        <strain evidence="11 12">V8</strain>
    </source>
</reference>
<dbReference type="RefSeq" id="WP_076838008.1">
    <property type="nucleotide sequence ID" value="NZ_CP019434.1"/>
</dbReference>
<dbReference type="EC" id="6.3.4.2" evidence="3"/>
<dbReference type="InterPro" id="IPR017926">
    <property type="entry name" value="GATASE"/>
</dbReference>
<keyword evidence="8" id="KW-0665">Pyrimidine biosynthesis</keyword>
<dbReference type="KEGG" id="afy:BW247_15620"/>
<dbReference type="AlphaFoldDB" id="A0A1P8UKJ5"/>
<dbReference type="OrthoDB" id="3286005at2"/>
<evidence type="ECO:0000256" key="9">
    <source>
        <dbReference type="ARBA" id="ARBA00047781"/>
    </source>
</evidence>
<evidence type="ECO:0000259" key="10">
    <source>
        <dbReference type="Pfam" id="PF00117"/>
    </source>
</evidence>
<proteinExistence type="inferred from homology"/>
<organism evidence="11 12">
    <name type="scientific">Acidihalobacter ferrooxydans</name>
    <dbReference type="NCBI Taxonomy" id="1765967"/>
    <lineage>
        <taxon>Bacteria</taxon>
        <taxon>Pseudomonadati</taxon>
        <taxon>Pseudomonadota</taxon>
        <taxon>Gammaproteobacteria</taxon>
        <taxon>Chromatiales</taxon>
        <taxon>Ectothiorhodospiraceae</taxon>
        <taxon>Acidihalobacter</taxon>
    </lineage>
</organism>
<keyword evidence="4" id="KW-0436">Ligase</keyword>
<keyword evidence="6" id="KW-0067">ATP-binding</keyword>
<dbReference type="NCBIfam" id="NF004836">
    <property type="entry name" value="PRK06186.1"/>
    <property type="match status" value="1"/>
</dbReference>
<evidence type="ECO:0000313" key="11">
    <source>
        <dbReference type="EMBL" id="APZ44339.1"/>
    </source>
</evidence>
<dbReference type="GO" id="GO:0003883">
    <property type="term" value="F:CTP synthase activity"/>
    <property type="evidence" value="ECO:0007669"/>
    <property type="project" value="UniProtKB-EC"/>
</dbReference>
<dbReference type="GO" id="GO:0019856">
    <property type="term" value="P:pyrimidine nucleobase biosynthetic process"/>
    <property type="evidence" value="ECO:0007669"/>
    <property type="project" value="TreeGrafter"/>
</dbReference>
<keyword evidence="7" id="KW-0315">Glutamine amidotransferase</keyword>
<comment type="catalytic activity">
    <reaction evidence="9">
        <text>UTP + L-glutamine + ATP + H2O = CTP + L-glutamate + ADP + phosphate + 2 H(+)</text>
        <dbReference type="Rhea" id="RHEA:26426"/>
        <dbReference type="ChEBI" id="CHEBI:15377"/>
        <dbReference type="ChEBI" id="CHEBI:15378"/>
        <dbReference type="ChEBI" id="CHEBI:29985"/>
        <dbReference type="ChEBI" id="CHEBI:30616"/>
        <dbReference type="ChEBI" id="CHEBI:37563"/>
        <dbReference type="ChEBI" id="CHEBI:43474"/>
        <dbReference type="ChEBI" id="CHEBI:46398"/>
        <dbReference type="ChEBI" id="CHEBI:58359"/>
        <dbReference type="ChEBI" id="CHEBI:456216"/>
        <dbReference type="EC" id="6.3.4.2"/>
    </reaction>
</comment>
<dbReference type="Proteomes" id="UP000243807">
    <property type="component" value="Chromosome"/>
</dbReference>
<name>A0A1P8UKJ5_9GAMM</name>
<evidence type="ECO:0000256" key="5">
    <source>
        <dbReference type="ARBA" id="ARBA00022741"/>
    </source>
</evidence>
<evidence type="ECO:0000256" key="3">
    <source>
        <dbReference type="ARBA" id="ARBA00012291"/>
    </source>
</evidence>
<dbReference type="PANTHER" id="PTHR11550:SF0">
    <property type="entry name" value="CTP SYNTHASE-RELATED"/>
    <property type="match status" value="1"/>
</dbReference>
<dbReference type="EMBL" id="CP019434">
    <property type="protein sequence ID" value="APZ44339.1"/>
    <property type="molecule type" value="Genomic_DNA"/>
</dbReference>
<dbReference type="GO" id="GO:0005524">
    <property type="term" value="F:ATP binding"/>
    <property type="evidence" value="ECO:0007669"/>
    <property type="project" value="UniProtKB-KW"/>
</dbReference>
<evidence type="ECO:0000256" key="4">
    <source>
        <dbReference type="ARBA" id="ARBA00022598"/>
    </source>
</evidence>
<gene>
    <name evidence="11" type="ORF">BW247_15620</name>
</gene>
<dbReference type="Gene3D" id="3.40.50.880">
    <property type="match status" value="1"/>
</dbReference>
<evidence type="ECO:0000256" key="7">
    <source>
        <dbReference type="ARBA" id="ARBA00022962"/>
    </source>
</evidence>
<dbReference type="UniPathway" id="UPA00159">
    <property type="reaction ID" value="UER00277"/>
</dbReference>
<evidence type="ECO:0000313" key="12">
    <source>
        <dbReference type="Proteomes" id="UP000243807"/>
    </source>
</evidence>
<comment type="similarity">
    <text evidence="2">Belongs to the CTP synthase family.</text>
</comment>
<keyword evidence="5" id="KW-0547">Nucleotide-binding</keyword>
<comment type="pathway">
    <text evidence="1">Pyrimidine metabolism; CTP biosynthesis via de novo pathway; CTP from UDP: step 2/2.</text>
</comment>
<keyword evidence="12" id="KW-1185">Reference proteome</keyword>
<evidence type="ECO:0000256" key="2">
    <source>
        <dbReference type="ARBA" id="ARBA00007533"/>
    </source>
</evidence>
<dbReference type="InterPro" id="IPR004468">
    <property type="entry name" value="CTP_synthase"/>
</dbReference>
<accession>A0A1P8UKJ5</accession>
<sequence length="238" mass="25741">MHHPITIGLIGDYSPEVVAHRAIPHALAQAAEALRFGIGFEWLPTTEIDSTRRLSKFDGLWCVPASPYRNTHGALMAIRHARENAILYLGTCGGCQHAILEYARNVLGWIDADHAETTPDAGRAVIAPLACALLDASGTVDLVPGSRLAAIYGQESATEQYRCSFGINEAFRAKLTQGPLRLAATDAENGEVRAVELDGHPFFIATLFQPERAALRDEPAPLIKAFAAACVTEREQSQ</sequence>
<evidence type="ECO:0000256" key="1">
    <source>
        <dbReference type="ARBA" id="ARBA00005171"/>
    </source>
</evidence>
<dbReference type="STRING" id="1765967.BW247_15620"/>
<dbReference type="InterPro" id="IPR029062">
    <property type="entry name" value="Class_I_gatase-like"/>
</dbReference>
<protein>
    <recommendedName>
        <fullName evidence="3">CTP synthase (glutamine hydrolyzing)</fullName>
        <ecNumber evidence="3">6.3.4.2</ecNumber>
    </recommendedName>
</protein>
<dbReference type="GO" id="GO:0042802">
    <property type="term" value="F:identical protein binding"/>
    <property type="evidence" value="ECO:0007669"/>
    <property type="project" value="TreeGrafter"/>
</dbReference>
<dbReference type="Pfam" id="PF00117">
    <property type="entry name" value="GATase"/>
    <property type="match status" value="1"/>
</dbReference>
<feature type="domain" description="Glutamine amidotransferase" evidence="10">
    <location>
        <begin position="24"/>
        <end position="224"/>
    </location>
</feature>
<dbReference type="GO" id="GO:0005829">
    <property type="term" value="C:cytosol"/>
    <property type="evidence" value="ECO:0007669"/>
    <property type="project" value="TreeGrafter"/>
</dbReference>